<keyword evidence="2" id="KW-1185">Reference proteome</keyword>
<name>A0AAE1RWP9_9SOLA</name>
<dbReference type="Proteomes" id="UP001291623">
    <property type="component" value="Unassembled WGS sequence"/>
</dbReference>
<organism evidence="1 2">
    <name type="scientific">Anisodus tanguticus</name>
    <dbReference type="NCBI Taxonomy" id="243964"/>
    <lineage>
        <taxon>Eukaryota</taxon>
        <taxon>Viridiplantae</taxon>
        <taxon>Streptophyta</taxon>
        <taxon>Embryophyta</taxon>
        <taxon>Tracheophyta</taxon>
        <taxon>Spermatophyta</taxon>
        <taxon>Magnoliopsida</taxon>
        <taxon>eudicotyledons</taxon>
        <taxon>Gunneridae</taxon>
        <taxon>Pentapetalae</taxon>
        <taxon>asterids</taxon>
        <taxon>lamiids</taxon>
        <taxon>Solanales</taxon>
        <taxon>Solanaceae</taxon>
        <taxon>Solanoideae</taxon>
        <taxon>Hyoscyameae</taxon>
        <taxon>Anisodus</taxon>
    </lineage>
</organism>
<dbReference type="EMBL" id="JAVYJV010000011">
    <property type="protein sequence ID" value="KAK4359085.1"/>
    <property type="molecule type" value="Genomic_DNA"/>
</dbReference>
<evidence type="ECO:0000313" key="1">
    <source>
        <dbReference type="EMBL" id="KAK4359085.1"/>
    </source>
</evidence>
<accession>A0AAE1RWP9</accession>
<proteinExistence type="predicted"/>
<sequence length="50" mass="5704">MIRNFCICNLLEDLFIQTLMDERVPFDLSFFVEVKSSSSSIPLSTISQTS</sequence>
<dbReference type="AlphaFoldDB" id="A0AAE1RWP9"/>
<reference evidence="1" key="1">
    <citation type="submission" date="2023-12" db="EMBL/GenBank/DDBJ databases">
        <title>Genome assembly of Anisodus tanguticus.</title>
        <authorList>
            <person name="Wang Y.-J."/>
        </authorList>
    </citation>
    <scope>NUCLEOTIDE SEQUENCE</scope>
    <source>
        <strain evidence="1">KB-2021</strain>
        <tissue evidence="1">Leaf</tissue>
    </source>
</reference>
<gene>
    <name evidence="1" type="ORF">RND71_021314</name>
</gene>
<protein>
    <submittedName>
        <fullName evidence="1">Uncharacterized protein</fullName>
    </submittedName>
</protein>
<comment type="caution">
    <text evidence="1">The sequence shown here is derived from an EMBL/GenBank/DDBJ whole genome shotgun (WGS) entry which is preliminary data.</text>
</comment>
<evidence type="ECO:0000313" key="2">
    <source>
        <dbReference type="Proteomes" id="UP001291623"/>
    </source>
</evidence>